<dbReference type="PROSITE" id="PS51257">
    <property type="entry name" value="PROKAR_LIPOPROTEIN"/>
    <property type="match status" value="1"/>
</dbReference>
<feature type="chain" id="PRO_5012651751" description="Lipoprotein" evidence="1">
    <location>
        <begin position="31"/>
        <end position="213"/>
    </location>
</feature>
<dbReference type="KEGG" id="cmag:CBW24_13750"/>
<dbReference type="EMBL" id="CP021404">
    <property type="protein sequence ID" value="ATI43472.1"/>
    <property type="molecule type" value="Genomic_DNA"/>
</dbReference>
<dbReference type="AlphaFoldDB" id="A0A291M3F9"/>
<keyword evidence="1" id="KW-0732">Signal</keyword>
<evidence type="ECO:0000313" key="3">
    <source>
        <dbReference type="Proteomes" id="UP000219050"/>
    </source>
</evidence>
<evidence type="ECO:0000256" key="1">
    <source>
        <dbReference type="SAM" id="SignalP"/>
    </source>
</evidence>
<name>A0A291M3F9_9RHOB</name>
<evidence type="ECO:0000313" key="2">
    <source>
        <dbReference type="EMBL" id="ATI43472.1"/>
    </source>
</evidence>
<feature type="signal peptide" evidence="1">
    <location>
        <begin position="1"/>
        <end position="30"/>
    </location>
</feature>
<evidence type="ECO:0008006" key="4">
    <source>
        <dbReference type="Google" id="ProtNLM"/>
    </source>
</evidence>
<sequence length="213" mass="22999">MLTDRDMSMPSILAKAATFALITLLAACGAADKDLADPATPIGEFKLGHNIVVAKNAQMVPPSRRASAEEWQTAIGAAVDERFSRYDGDQMYHIAISVDGYSIAVPGVPIVLSPKSVLVVSANIWDDAAGKRLNDEPHRLTVLERLSGETVVGSGLTQSREQQIENLAKNTARLVENWMRQNPEWFARKPGDPNLRPENVTVQLPAGKVASGS</sequence>
<accession>A0A291M3F9</accession>
<protein>
    <recommendedName>
        <fullName evidence="4">Lipoprotein</fullName>
    </recommendedName>
</protein>
<reference evidence="2 3" key="1">
    <citation type="submission" date="2017-05" db="EMBL/GenBank/DDBJ databases">
        <title>Comparative genomic and metabolic analysis of manganese-oxidizing mechanisms in Celeribater manganoxidans DY25T: its adaption to the environment of polymetallic nodule.</title>
        <authorList>
            <person name="Wang X."/>
        </authorList>
    </citation>
    <scope>NUCLEOTIDE SEQUENCE [LARGE SCALE GENOMIC DNA]</scope>
    <source>
        <strain evidence="2 3">DY25</strain>
    </source>
</reference>
<dbReference type="RefSeq" id="WP_198405189.1">
    <property type="nucleotide sequence ID" value="NZ_CP021404.1"/>
</dbReference>
<keyword evidence="3" id="KW-1185">Reference proteome</keyword>
<proteinExistence type="predicted"/>
<organism evidence="2 3">
    <name type="scientific">Pacificitalea manganoxidans</name>
    <dbReference type="NCBI Taxonomy" id="1411902"/>
    <lineage>
        <taxon>Bacteria</taxon>
        <taxon>Pseudomonadati</taxon>
        <taxon>Pseudomonadota</taxon>
        <taxon>Alphaproteobacteria</taxon>
        <taxon>Rhodobacterales</taxon>
        <taxon>Paracoccaceae</taxon>
        <taxon>Pacificitalea</taxon>
    </lineage>
</organism>
<dbReference type="Proteomes" id="UP000219050">
    <property type="component" value="Chromosome"/>
</dbReference>
<gene>
    <name evidence="2" type="ORF">CBW24_13750</name>
</gene>